<dbReference type="PANTHER" id="PTHR47788">
    <property type="entry name" value="POLYA POLYMERASE"/>
    <property type="match status" value="1"/>
</dbReference>
<evidence type="ECO:0000256" key="9">
    <source>
        <dbReference type="ARBA" id="ARBA00022842"/>
    </source>
</evidence>
<keyword evidence="8" id="KW-0547">Nucleotide-binding</keyword>
<evidence type="ECO:0000256" key="3">
    <source>
        <dbReference type="ARBA" id="ARBA00022555"/>
    </source>
</evidence>
<organism evidence="13 14">
    <name type="scientific">Solirubrobacter deserti</name>
    <dbReference type="NCBI Taxonomy" id="2282478"/>
    <lineage>
        <taxon>Bacteria</taxon>
        <taxon>Bacillati</taxon>
        <taxon>Actinomycetota</taxon>
        <taxon>Thermoleophilia</taxon>
        <taxon>Solirubrobacterales</taxon>
        <taxon>Solirubrobacteraceae</taxon>
        <taxon>Solirubrobacter</taxon>
    </lineage>
</organism>
<dbReference type="InterPro" id="IPR002646">
    <property type="entry name" value="PolA_pol_head_dom"/>
</dbReference>
<evidence type="ECO:0000313" key="13">
    <source>
        <dbReference type="EMBL" id="MDA0141377.1"/>
    </source>
</evidence>
<dbReference type="Pfam" id="PF01743">
    <property type="entry name" value="PolyA_pol"/>
    <property type="match status" value="1"/>
</dbReference>
<protein>
    <submittedName>
        <fullName evidence="13">CCA tRNA nucleotidyltransferase</fullName>
    </submittedName>
</protein>
<comment type="similarity">
    <text evidence="2 11">Belongs to the tRNA nucleotidyltransferase/poly(A) polymerase family.</text>
</comment>
<gene>
    <name evidence="13" type="ORF">OJ962_28030</name>
</gene>
<evidence type="ECO:0000313" key="14">
    <source>
        <dbReference type="Proteomes" id="UP001147700"/>
    </source>
</evidence>
<evidence type="ECO:0000256" key="7">
    <source>
        <dbReference type="ARBA" id="ARBA00022723"/>
    </source>
</evidence>
<dbReference type="Gene3D" id="3.30.460.10">
    <property type="entry name" value="Beta Polymerase, domain 2"/>
    <property type="match status" value="1"/>
</dbReference>
<comment type="cofactor">
    <cofactor evidence="1">
        <name>Mg(2+)</name>
        <dbReference type="ChEBI" id="CHEBI:18420"/>
    </cofactor>
</comment>
<dbReference type="Gene3D" id="1.10.3090.10">
    <property type="entry name" value="cca-adding enzyme, domain 2"/>
    <property type="match status" value="2"/>
</dbReference>
<evidence type="ECO:0000256" key="8">
    <source>
        <dbReference type="ARBA" id="ARBA00022741"/>
    </source>
</evidence>
<evidence type="ECO:0000256" key="5">
    <source>
        <dbReference type="ARBA" id="ARBA00022694"/>
    </source>
</evidence>
<keyword evidence="10 11" id="KW-0694">RNA-binding</keyword>
<keyword evidence="14" id="KW-1185">Reference proteome</keyword>
<comment type="caution">
    <text evidence="13">The sequence shown here is derived from an EMBL/GenBank/DDBJ whole genome shotgun (WGS) entry which is preliminary data.</text>
</comment>
<proteinExistence type="inferred from homology"/>
<evidence type="ECO:0000256" key="6">
    <source>
        <dbReference type="ARBA" id="ARBA00022695"/>
    </source>
</evidence>
<sequence length="306" mass="34354">MEFLDGERDVYLVGGAVRDELLGRTPKELDFVVEGDAIAVARRVAGRLDAELTVHERFGTATVRTATDAIDFTSARTETYERPGALPTVHLGATLKQDLARRDFTVNAIARTLDGDLIPWTGALADLRGRVLRVLHDRSFIDDPTRMLRLVRYAHRLNFEPDPRTRELFDLDLLQTVSQDRVNREIRLLLDESPHLLSQYGPLSDAPDITAALKLHTRTDVPDADLWRLLRRERPETVDLLVAAGDRGARRYRDHLRHQRLEIGGRDLIERGLTGPAIGAGLERATVAMLEGRAPDRESQLQVALS</sequence>
<dbReference type="SUPFAM" id="SSF81891">
    <property type="entry name" value="Poly A polymerase C-terminal region-like"/>
    <property type="match status" value="1"/>
</dbReference>
<reference evidence="13" key="1">
    <citation type="submission" date="2022-10" db="EMBL/GenBank/DDBJ databases">
        <title>The WGS of Solirubrobacter sp. CPCC 204708.</title>
        <authorList>
            <person name="Jiang Z."/>
        </authorList>
    </citation>
    <scope>NUCLEOTIDE SEQUENCE</scope>
    <source>
        <strain evidence="13">CPCC 204708</strain>
    </source>
</reference>
<keyword evidence="4 11" id="KW-0808">Transferase</keyword>
<dbReference type="InterPro" id="IPR043519">
    <property type="entry name" value="NT_sf"/>
</dbReference>
<dbReference type="PANTHER" id="PTHR47788:SF1">
    <property type="entry name" value="A-ADDING TRNA NUCLEOTIDYLTRANSFERASE"/>
    <property type="match status" value="1"/>
</dbReference>
<keyword evidence="7" id="KW-0479">Metal-binding</keyword>
<evidence type="ECO:0000256" key="10">
    <source>
        <dbReference type="ARBA" id="ARBA00022884"/>
    </source>
</evidence>
<dbReference type="CDD" id="cd05398">
    <property type="entry name" value="NT_ClassII-CCAase"/>
    <property type="match status" value="1"/>
</dbReference>
<feature type="domain" description="Poly A polymerase head" evidence="12">
    <location>
        <begin position="10"/>
        <end position="133"/>
    </location>
</feature>
<keyword evidence="5" id="KW-0819">tRNA processing</keyword>
<evidence type="ECO:0000256" key="1">
    <source>
        <dbReference type="ARBA" id="ARBA00001946"/>
    </source>
</evidence>
<evidence type="ECO:0000256" key="2">
    <source>
        <dbReference type="ARBA" id="ARBA00007265"/>
    </source>
</evidence>
<evidence type="ECO:0000259" key="12">
    <source>
        <dbReference type="Pfam" id="PF01743"/>
    </source>
</evidence>
<dbReference type="InterPro" id="IPR052390">
    <property type="entry name" value="tRNA_nt/polyA_polymerase"/>
</dbReference>
<accession>A0ABT4RSB3</accession>
<evidence type="ECO:0000256" key="4">
    <source>
        <dbReference type="ARBA" id="ARBA00022679"/>
    </source>
</evidence>
<dbReference type="RefSeq" id="WP_202952690.1">
    <property type="nucleotide sequence ID" value="NZ_JAPCID010000055.1"/>
</dbReference>
<keyword evidence="9" id="KW-0460">Magnesium</keyword>
<dbReference type="Proteomes" id="UP001147700">
    <property type="component" value="Unassembled WGS sequence"/>
</dbReference>
<keyword evidence="6" id="KW-0548">Nucleotidyltransferase</keyword>
<dbReference type="EMBL" id="JAPCID010000055">
    <property type="protein sequence ID" value="MDA0141377.1"/>
    <property type="molecule type" value="Genomic_DNA"/>
</dbReference>
<name>A0ABT4RSB3_9ACTN</name>
<dbReference type="SUPFAM" id="SSF81301">
    <property type="entry name" value="Nucleotidyltransferase"/>
    <property type="match status" value="1"/>
</dbReference>
<evidence type="ECO:0000256" key="11">
    <source>
        <dbReference type="RuleBase" id="RU003953"/>
    </source>
</evidence>
<keyword evidence="3" id="KW-0820">tRNA-binding</keyword>